<feature type="domain" description="EAL" evidence="7">
    <location>
        <begin position="1668"/>
        <end position="1922"/>
    </location>
</feature>
<dbReference type="InterPro" id="IPR001633">
    <property type="entry name" value="EAL_dom"/>
</dbReference>
<dbReference type="CDD" id="cd14014">
    <property type="entry name" value="STKc_PknB_like"/>
    <property type="match status" value="1"/>
</dbReference>
<dbReference type="SUPFAM" id="SSF55073">
    <property type="entry name" value="Nucleotide cyclase"/>
    <property type="match status" value="1"/>
</dbReference>
<dbReference type="Gene3D" id="3.30.450.40">
    <property type="match status" value="1"/>
</dbReference>
<dbReference type="SUPFAM" id="SSF55781">
    <property type="entry name" value="GAF domain-like"/>
    <property type="match status" value="1"/>
</dbReference>
<dbReference type="NCBIfam" id="TIGR00254">
    <property type="entry name" value="GGDEF"/>
    <property type="match status" value="1"/>
</dbReference>
<dbReference type="CDD" id="cd01948">
    <property type="entry name" value="EAL"/>
    <property type="match status" value="1"/>
</dbReference>
<dbReference type="InterPro" id="IPR029787">
    <property type="entry name" value="Nucleotide_cyclase"/>
</dbReference>
<name>A0A1H6FCV3_9GAMM</name>
<dbReference type="InterPro" id="IPR027417">
    <property type="entry name" value="P-loop_NTPase"/>
</dbReference>
<dbReference type="Gene3D" id="1.10.510.10">
    <property type="entry name" value="Transferase(Phosphotransferase) domain 1"/>
    <property type="match status" value="1"/>
</dbReference>
<dbReference type="FunFam" id="3.30.70.270:FF:000001">
    <property type="entry name" value="Diguanylate cyclase domain protein"/>
    <property type="match status" value="1"/>
</dbReference>
<dbReference type="EC" id="3.1.4.52" evidence="3"/>
<evidence type="ECO:0000259" key="8">
    <source>
        <dbReference type="PROSITE" id="PS50887"/>
    </source>
</evidence>
<dbReference type="EMBL" id="FMSV02000531">
    <property type="protein sequence ID" value="SEH07463.1"/>
    <property type="molecule type" value="Genomic_DNA"/>
</dbReference>
<dbReference type="InterPro" id="IPR043128">
    <property type="entry name" value="Rev_trsase/Diguanyl_cyclase"/>
</dbReference>
<dbReference type="GO" id="GO:0004672">
    <property type="term" value="F:protein kinase activity"/>
    <property type="evidence" value="ECO:0007669"/>
    <property type="project" value="InterPro"/>
</dbReference>
<dbReference type="SMART" id="SM00052">
    <property type="entry name" value="EAL"/>
    <property type="match status" value="1"/>
</dbReference>
<dbReference type="PROSITE" id="PS50011">
    <property type="entry name" value="PROTEIN_KINASE_DOM"/>
    <property type="match status" value="1"/>
</dbReference>
<dbReference type="InterPro" id="IPR053159">
    <property type="entry name" value="Hybrid_Histidine_Kinase"/>
</dbReference>
<evidence type="ECO:0000256" key="2">
    <source>
        <dbReference type="ARBA" id="ARBA00004167"/>
    </source>
</evidence>
<dbReference type="InterPro" id="IPR000719">
    <property type="entry name" value="Prot_kinase_dom"/>
</dbReference>
<dbReference type="SUPFAM" id="SSF52540">
    <property type="entry name" value="P-loop containing nucleoside triphosphate hydrolases"/>
    <property type="match status" value="1"/>
</dbReference>
<dbReference type="OrthoDB" id="9801841at2"/>
<dbReference type="FunFam" id="3.20.20.450:FF:000001">
    <property type="entry name" value="Cyclic di-GMP phosphodiesterase yahA"/>
    <property type="match status" value="1"/>
</dbReference>
<dbReference type="Gene3D" id="3.20.20.450">
    <property type="entry name" value="EAL domain"/>
    <property type="match status" value="1"/>
</dbReference>
<dbReference type="SMART" id="SM00065">
    <property type="entry name" value="GAF"/>
    <property type="match status" value="1"/>
</dbReference>
<dbReference type="Gene3D" id="3.40.50.300">
    <property type="entry name" value="P-loop containing nucleotide triphosphate hydrolases"/>
    <property type="match status" value="1"/>
</dbReference>
<proteinExistence type="predicted"/>
<dbReference type="PANTHER" id="PTHR43642:SF1">
    <property type="entry name" value="HYBRID SIGNAL TRANSDUCTION HISTIDINE KINASE G"/>
    <property type="match status" value="1"/>
</dbReference>
<dbReference type="SMART" id="SM00267">
    <property type="entry name" value="GGDEF"/>
    <property type="match status" value="1"/>
</dbReference>
<dbReference type="SUPFAM" id="SSF56112">
    <property type="entry name" value="Protein kinase-like (PK-like)"/>
    <property type="match status" value="1"/>
</dbReference>
<dbReference type="Pfam" id="PF01590">
    <property type="entry name" value="GAF"/>
    <property type="match status" value="1"/>
</dbReference>
<feature type="domain" description="Protein kinase" evidence="6">
    <location>
        <begin position="7"/>
        <end position="283"/>
    </location>
</feature>
<dbReference type="InterPro" id="IPR029016">
    <property type="entry name" value="GAF-like_dom_sf"/>
</dbReference>
<comment type="cofactor">
    <cofactor evidence="1">
        <name>Mg(2+)</name>
        <dbReference type="ChEBI" id="CHEBI:18420"/>
    </cofactor>
</comment>
<evidence type="ECO:0000256" key="3">
    <source>
        <dbReference type="ARBA" id="ARBA00012282"/>
    </source>
</evidence>
<dbReference type="InterPro" id="IPR003018">
    <property type="entry name" value="GAF"/>
</dbReference>
<dbReference type="Pfam" id="PF00990">
    <property type="entry name" value="GGDEF"/>
    <property type="match status" value="1"/>
</dbReference>
<dbReference type="CDD" id="cd01949">
    <property type="entry name" value="GGDEF"/>
    <property type="match status" value="1"/>
</dbReference>
<dbReference type="Pfam" id="PF00069">
    <property type="entry name" value="Pkinase"/>
    <property type="match status" value="1"/>
</dbReference>
<gene>
    <name evidence="9" type="primary">cph2_9</name>
    <name evidence="9" type="ORF">MBHS_03338</name>
</gene>
<evidence type="ECO:0000256" key="4">
    <source>
        <dbReference type="ARBA" id="ARBA00022636"/>
    </source>
</evidence>
<keyword evidence="10" id="KW-1185">Reference proteome</keyword>
<dbReference type="PROSITE" id="PS50883">
    <property type="entry name" value="EAL"/>
    <property type="match status" value="1"/>
</dbReference>
<comment type="catalytic activity">
    <reaction evidence="5">
        <text>3',3'-c-di-GMP + H2O = 5'-phosphoguanylyl(3'-&gt;5')guanosine + H(+)</text>
        <dbReference type="Rhea" id="RHEA:24902"/>
        <dbReference type="ChEBI" id="CHEBI:15377"/>
        <dbReference type="ChEBI" id="CHEBI:15378"/>
        <dbReference type="ChEBI" id="CHEBI:58754"/>
        <dbReference type="ChEBI" id="CHEBI:58805"/>
        <dbReference type="EC" id="3.1.4.52"/>
    </reaction>
    <physiologicalReaction direction="left-to-right" evidence="5">
        <dbReference type="Rhea" id="RHEA:24903"/>
    </physiologicalReaction>
</comment>
<keyword evidence="4" id="KW-0973">c-di-GMP</keyword>
<evidence type="ECO:0000313" key="9">
    <source>
        <dbReference type="EMBL" id="SEH07463.1"/>
    </source>
</evidence>
<evidence type="ECO:0000259" key="6">
    <source>
        <dbReference type="PROSITE" id="PS50011"/>
    </source>
</evidence>
<feature type="domain" description="GGDEF" evidence="8">
    <location>
        <begin position="1526"/>
        <end position="1659"/>
    </location>
</feature>
<protein>
    <recommendedName>
        <fullName evidence="3">cyclic-guanylate-specific phosphodiesterase</fullName>
        <ecNumber evidence="3">3.1.4.52</ecNumber>
    </recommendedName>
</protein>
<evidence type="ECO:0000259" key="7">
    <source>
        <dbReference type="PROSITE" id="PS50883"/>
    </source>
</evidence>
<dbReference type="RefSeq" id="WP_103921112.1">
    <property type="nucleotide sequence ID" value="NZ_FMSV02000531.1"/>
</dbReference>
<dbReference type="Gene3D" id="3.30.70.270">
    <property type="match status" value="1"/>
</dbReference>
<dbReference type="InterPro" id="IPR011009">
    <property type="entry name" value="Kinase-like_dom_sf"/>
</dbReference>
<dbReference type="GO" id="GO:0016020">
    <property type="term" value="C:membrane"/>
    <property type="evidence" value="ECO:0007669"/>
    <property type="project" value="UniProtKB-SubCell"/>
</dbReference>
<dbReference type="InterPro" id="IPR000160">
    <property type="entry name" value="GGDEF_dom"/>
</dbReference>
<dbReference type="PROSITE" id="PS50887">
    <property type="entry name" value="GGDEF"/>
    <property type="match status" value="1"/>
</dbReference>
<dbReference type="Gene3D" id="3.30.200.20">
    <property type="entry name" value="Phosphorylase Kinase, domain 1"/>
    <property type="match status" value="1"/>
</dbReference>
<dbReference type="InterPro" id="IPR041664">
    <property type="entry name" value="AAA_16"/>
</dbReference>
<accession>A0A1H6FCV3</accession>
<reference evidence="9 10" key="1">
    <citation type="submission" date="2016-10" db="EMBL/GenBank/DDBJ databases">
        <authorList>
            <person name="de Groot N.N."/>
        </authorList>
    </citation>
    <scope>NUCLEOTIDE SEQUENCE [LARGE SCALE GENOMIC DNA]</scope>
    <source>
        <strain evidence="9">MBHS1</strain>
    </source>
</reference>
<dbReference type="Pfam" id="PF13191">
    <property type="entry name" value="AAA_16"/>
    <property type="match status" value="1"/>
</dbReference>
<sequence length="1932" mass="220032">MLNLSKYQIIEQLYEGINSLVYRAIRKQDKYPVILKILKQDYPDPAALSRYKQEYKVIHNLNVEGAIKAYAIEKYKNTLFIALEDIGGLSLKRLAGNHPVSIKDFLSVAIKIADSLGHLHAANIIHKDINPSNIVLNPKTGELKIIDFGISSYLLREIPNLKNPDKLEATLAYCSPEQSGRINRSLDYRSDLYSLGITFYELVTGKLPFLTTDSMGLLHCHIAKKIPPVSNINSDIPQIISEIITKLLEKNAEDRYQSAFGVKSDLENCQFQLNNYSHIEPFSLASHDFSVKLQIPQKLYGRDKEAKILLDTFERACLGTTEIILVTGYSGVGKTALVHEIHKPMTEKRGYFAAGKFDQFQKNIPYSAITQAFNEFCRYLLMENTQILLDLKVKILEALGNNGQVIIDVIPDLELIIGPQPAVAKVSPAEAKNHFKLIFLNFIKSLCHKQQPFILFIDDLQWVDSASLGLLKSIMLDNELQYLLIIGAYRDNEVNANHPLIINLNELQQDNIIINYIKLDNLKKTDINNLLQDSLKCDLMQSHELTNLIYQKTQGNAFFTHQFLYTLYTEKLLYFDYKQHQWQWNVEQIASQNITANVVDLMANKIKKLADKVSTLLQLAACIGNQFDLSMLAIISEKNQTKTLSTLRPAIIEGLIQPLDENYRFFDGTKKTQFKFLHDRVQQAAYILIDKNQKQLVHLKIGRLLLANISQTEVEEYIFDIVNQLNKGQQLIDNTKEKQNLAELNFKAGKKAKLSVAYEPALHYLLAATELLPLQAWEKDYRFSFDLNMTIAECYYLLGNTEKTNLMIASLLDKSSTATDTVKVHILNALKLHNEGDFPTALEADITALKLLGVEIPVKEKELENQLTLKINKLKILLQTVKATDWADLPLMENVKIKLIMQILDGASTMAYDIGNKKIHEFLVLNMLELTIRFGNTDESAQGVIYYAMLHISKYENYEQGFLFDKRAKELISRFNNKSIEAQINYWHGGLFNHWVNPLKTNVDVYKLTYQLSIESGNVVYAPFSLTMLNYSRLSSGENLSDVKQEINKAIIQVEKLKNKFVTGLLNIALRFIDTLTTSEKTTNIETFFNKKIIQDKYLDNIVYKFWYIFWKCQVLYHLDEFDIAFKQLEKHIALATTAFTGLFPAPIYIHYYLLSLTAIYPSLSTLDKKSALEKINSFQQQFKFWSKNCPENFLHQYLLVEAEKSRITGDEMEAVILYDKAIQAAREGAMIQYEALANELVAKFWLTKNKPDFAQLHLKKAHYLYSIWGAAAKVLKLEKEYPKLLITKTSLSSNNSMIKTVMSSTEIQRGNSAQLDFSSLIKASQMLSEEIILRKLLANMMNIVIENAGAEKGLLLLPKKNSWFIEAEKYIDSNEVTVLQSLAVKDSGKVPESLLYYVIRTRESVVLANAAQQGNFMQDAYVIKYKSKSILVLALNSQSKLTGILYLENNLIEGAFTPERLEVLSLLASQITISIENSLLYSHLKEQKDILDYKSHYDDLTGLPNREFFLDRLSQSVKSAQRTGKTVAVIFIDLDRFKEINDSFGYQFGDSVLKIVSARLQQSIRKTDTVSHLGGDEFTLILDSLHSSNEVVDIIQHMIEAMNKPIRINGNLLYLTLSIGISLYPDDGKEPNILLKNADAAMYKAKDEGRNTYRFYTQEMTNKALERIVLETSLHQALDNEEFTVYYQPQVDGENGLLLGMEALIRWQHKIMGMVSPDKFIPLAEETGLIIPLDQWTMRTAMKQIVNWYAQGLNPGVLALNLAIKQLQHKDFITMLSTMLTETGCKPEWIGLEVTEGQIMLNPEKAITILDKISNMGIELSVDDFGTGYSSLSYLKKLPIDKLKIDQSFVRHLPDDEDDIAITKSIIALSKNLNLKVIAEGVETDMQKTFLVKNGCRAIQGYFYSKPIPADEMEIYIQKHDMVSCGHQSVR</sequence>
<organism evidence="9 10">
    <name type="scientific">Candidatus Venteria ishoeyi</name>
    <dbReference type="NCBI Taxonomy" id="1899563"/>
    <lineage>
        <taxon>Bacteria</taxon>
        <taxon>Pseudomonadati</taxon>
        <taxon>Pseudomonadota</taxon>
        <taxon>Gammaproteobacteria</taxon>
        <taxon>Thiotrichales</taxon>
        <taxon>Thiotrichaceae</taxon>
        <taxon>Venteria</taxon>
    </lineage>
</organism>
<comment type="subcellular location">
    <subcellularLocation>
        <location evidence="2">Membrane</location>
        <topology evidence="2">Single-pass membrane protein</topology>
    </subcellularLocation>
</comment>
<dbReference type="Proteomes" id="UP000236724">
    <property type="component" value="Unassembled WGS sequence"/>
</dbReference>
<dbReference type="Pfam" id="PF00563">
    <property type="entry name" value="EAL"/>
    <property type="match status" value="1"/>
</dbReference>
<dbReference type="GO" id="GO:0005524">
    <property type="term" value="F:ATP binding"/>
    <property type="evidence" value="ECO:0007669"/>
    <property type="project" value="InterPro"/>
</dbReference>
<dbReference type="GO" id="GO:0071732">
    <property type="term" value="P:cellular response to nitric oxide"/>
    <property type="evidence" value="ECO:0007669"/>
    <property type="project" value="UniProtKB-ARBA"/>
</dbReference>
<evidence type="ECO:0000256" key="5">
    <source>
        <dbReference type="ARBA" id="ARBA00051114"/>
    </source>
</evidence>
<evidence type="ECO:0000313" key="10">
    <source>
        <dbReference type="Proteomes" id="UP000236724"/>
    </source>
</evidence>
<evidence type="ECO:0000256" key="1">
    <source>
        <dbReference type="ARBA" id="ARBA00001946"/>
    </source>
</evidence>
<dbReference type="SUPFAM" id="SSF141868">
    <property type="entry name" value="EAL domain-like"/>
    <property type="match status" value="1"/>
</dbReference>
<dbReference type="GO" id="GO:0071111">
    <property type="term" value="F:cyclic-guanylate-specific phosphodiesterase activity"/>
    <property type="evidence" value="ECO:0007669"/>
    <property type="project" value="UniProtKB-EC"/>
</dbReference>
<dbReference type="PANTHER" id="PTHR43642">
    <property type="entry name" value="HYBRID SIGNAL TRANSDUCTION HISTIDINE KINASE G"/>
    <property type="match status" value="1"/>
</dbReference>
<dbReference type="InterPro" id="IPR035919">
    <property type="entry name" value="EAL_sf"/>
</dbReference>